<accession>A0ABT8U7V5</accession>
<proteinExistence type="predicted"/>
<organism evidence="1 2">
    <name type="scientific">Chryseobacterium urinae</name>
    <dbReference type="NCBI Taxonomy" id="3058400"/>
    <lineage>
        <taxon>Bacteria</taxon>
        <taxon>Pseudomonadati</taxon>
        <taxon>Bacteroidota</taxon>
        <taxon>Flavobacteriia</taxon>
        <taxon>Flavobacteriales</taxon>
        <taxon>Weeksellaceae</taxon>
        <taxon>Chryseobacterium group</taxon>
        <taxon>Chryseobacterium</taxon>
    </lineage>
</organism>
<comment type="caution">
    <text evidence="1">The sequence shown here is derived from an EMBL/GenBank/DDBJ whole genome shotgun (WGS) entry which is preliminary data.</text>
</comment>
<gene>
    <name evidence="1" type="ORF">QWT87_19855</name>
</gene>
<dbReference type="Proteomes" id="UP001168128">
    <property type="component" value="Unassembled WGS sequence"/>
</dbReference>
<keyword evidence="2" id="KW-1185">Reference proteome</keyword>
<sequence>MKALLKTKTLQIAKFWFYYRHGLQIRAIGLIKPSFIWFSKKISPLGKYSIFWVTSPSNPVMKELLPK</sequence>
<evidence type="ECO:0000313" key="2">
    <source>
        <dbReference type="Proteomes" id="UP001168128"/>
    </source>
</evidence>
<dbReference type="EMBL" id="JAULSJ010000049">
    <property type="protein sequence ID" value="MDO3427137.1"/>
    <property type="molecule type" value="Genomic_DNA"/>
</dbReference>
<reference evidence="1" key="1">
    <citation type="submission" date="2023-07" db="EMBL/GenBank/DDBJ databases">
        <title>AMR profile of multidrug- resistance Chryseobacterium gambrini related strain.</title>
        <authorList>
            <person name="Kirdat K."/>
            <person name="Bhatt A."/>
            <person name="Kuyare S."/>
            <person name="Yadav A."/>
        </authorList>
    </citation>
    <scope>NUCLEOTIDE SEQUENCE</scope>
    <source>
        <strain evidence="1">APV-1</strain>
    </source>
</reference>
<evidence type="ECO:0000313" key="1">
    <source>
        <dbReference type="EMBL" id="MDO3427137.1"/>
    </source>
</evidence>
<protein>
    <submittedName>
        <fullName evidence="1">Uncharacterized protein</fullName>
    </submittedName>
</protein>
<dbReference type="RefSeq" id="WP_302718337.1">
    <property type="nucleotide sequence ID" value="NZ_JAULSJ010000049.1"/>
</dbReference>
<name>A0ABT8U7V5_9FLAO</name>